<dbReference type="NCBIfam" id="TIGR03086">
    <property type="entry name" value="TIGR03086 family metal-binding protein"/>
    <property type="match status" value="1"/>
</dbReference>
<dbReference type="SUPFAM" id="SSF109854">
    <property type="entry name" value="DinB/YfiT-like putative metalloenzymes"/>
    <property type="match status" value="1"/>
</dbReference>
<evidence type="ECO:0000259" key="1">
    <source>
        <dbReference type="Pfam" id="PF11716"/>
    </source>
</evidence>
<protein>
    <submittedName>
        <fullName evidence="2">TIGR03086 family metal-binding protein</fullName>
    </submittedName>
</protein>
<comment type="caution">
    <text evidence="2">The sequence shown here is derived from an EMBL/GenBank/DDBJ whole genome shotgun (WGS) entry which is preliminary data.</text>
</comment>
<dbReference type="InterPro" id="IPR017520">
    <property type="entry name" value="CHP03086"/>
</dbReference>
<dbReference type="Gene3D" id="1.20.120.450">
    <property type="entry name" value="dinb family like domain"/>
    <property type="match status" value="1"/>
</dbReference>
<proteinExistence type="predicted"/>
<reference evidence="2" key="1">
    <citation type="submission" date="2022-12" db="EMBL/GenBank/DDBJ databases">
        <authorList>
            <person name="Krivoruchko A.V."/>
            <person name="Elkin A."/>
        </authorList>
    </citation>
    <scope>NUCLEOTIDE SEQUENCE</scope>
    <source>
        <strain evidence="2">IEGM 1388</strain>
    </source>
</reference>
<dbReference type="Pfam" id="PF11716">
    <property type="entry name" value="MDMPI_N"/>
    <property type="match status" value="1"/>
</dbReference>
<dbReference type="NCBIfam" id="TIGR03083">
    <property type="entry name" value="maleylpyruvate isomerase family mycothiol-dependent enzyme"/>
    <property type="match status" value="1"/>
</dbReference>
<name>A0ABT4MV46_GORRU</name>
<feature type="domain" description="Mycothiol-dependent maleylpyruvate isomerase metal-binding" evidence="1">
    <location>
        <begin position="15"/>
        <end position="127"/>
    </location>
</feature>
<evidence type="ECO:0000313" key="3">
    <source>
        <dbReference type="Proteomes" id="UP001067235"/>
    </source>
</evidence>
<keyword evidence="3" id="KW-1185">Reference proteome</keyword>
<dbReference type="InterPro" id="IPR017517">
    <property type="entry name" value="Maleyloyr_isom"/>
</dbReference>
<organism evidence="2 3">
    <name type="scientific">Gordonia rubripertincta</name>
    <name type="common">Rhodococcus corallinus</name>
    <dbReference type="NCBI Taxonomy" id="36822"/>
    <lineage>
        <taxon>Bacteria</taxon>
        <taxon>Bacillati</taxon>
        <taxon>Actinomycetota</taxon>
        <taxon>Actinomycetes</taxon>
        <taxon>Mycobacteriales</taxon>
        <taxon>Gordoniaceae</taxon>
        <taxon>Gordonia</taxon>
    </lineage>
</organism>
<gene>
    <name evidence="2" type="ORF">O4213_12835</name>
</gene>
<dbReference type="InterPro" id="IPR034660">
    <property type="entry name" value="DinB/YfiT-like"/>
</dbReference>
<dbReference type="InterPro" id="IPR024344">
    <property type="entry name" value="MDMPI_metal-binding"/>
</dbReference>
<accession>A0ABT4MV46</accession>
<evidence type="ECO:0000313" key="2">
    <source>
        <dbReference type="EMBL" id="MCZ4550872.1"/>
    </source>
</evidence>
<dbReference type="RefSeq" id="WP_301571456.1">
    <property type="nucleotide sequence ID" value="NZ_JAPWIE010000003.1"/>
</dbReference>
<dbReference type="EMBL" id="JAPWIE010000003">
    <property type="protein sequence ID" value="MCZ4550872.1"/>
    <property type="molecule type" value="Genomic_DNA"/>
</dbReference>
<sequence length="195" mass="21000">MSHDQEILARYVRRADRFADVIAAAAPDRWSAPSPCPDWTAADVVQHAVDMHAAMFAPTDLSLTSAPPVHENALEAFTSARADLERALLDPTVAELAVQTPMGPSTFAAHVDAVASADLVIHAWDLARALGLDYSIDADELENQWQGAQQIPDIMRQPGAFGPGIVVFGPIVEVPADAPLQDRTLGLLGRDPYWT</sequence>
<dbReference type="Proteomes" id="UP001067235">
    <property type="component" value="Unassembled WGS sequence"/>
</dbReference>